<evidence type="ECO:0000259" key="1">
    <source>
        <dbReference type="Pfam" id="PF13590"/>
    </source>
</evidence>
<sequence length="213" mass="23966">MKKFAMSIPLAAVILAGCQKMPSVVDADGELLVSTSYDQEADFSKYTTFTVADSIFVLDSYMGDMVKNSFTDGLIDECKTMMESLGYTFVDIDNKADADLGIQLTYVYDTDYYVSYADPYWWLDYPGYWSTSYWGMWGGWYYPYPVTYEFSSHSLMADMADLTTAEGEDSDLPVVWNCMINGSTGSSRSDFARLKTGIRQAFGQSPYLSKVSE</sequence>
<dbReference type="Gene3D" id="3.30.160.670">
    <property type="match status" value="1"/>
</dbReference>
<dbReference type="PROSITE" id="PS51257">
    <property type="entry name" value="PROKAR_LIPOPROTEIN"/>
    <property type="match status" value="1"/>
</dbReference>
<feature type="domain" description="DUF4136" evidence="1">
    <location>
        <begin position="33"/>
        <end position="207"/>
    </location>
</feature>
<evidence type="ECO:0000313" key="3">
    <source>
        <dbReference type="Proteomes" id="UP000810252"/>
    </source>
</evidence>
<accession>A0A9D9EKN5</accession>
<name>A0A9D9EKN5_9BACT</name>
<dbReference type="InterPro" id="IPR025411">
    <property type="entry name" value="DUF4136"/>
</dbReference>
<dbReference type="EMBL" id="JADIMQ010000050">
    <property type="protein sequence ID" value="MBO8448301.1"/>
    <property type="molecule type" value="Genomic_DNA"/>
</dbReference>
<protein>
    <submittedName>
        <fullName evidence="2">DUF4136 domain-containing protein</fullName>
    </submittedName>
</protein>
<organism evidence="2 3">
    <name type="scientific">Candidatus Cryptobacteroides merdigallinarum</name>
    <dbReference type="NCBI Taxonomy" id="2840770"/>
    <lineage>
        <taxon>Bacteria</taxon>
        <taxon>Pseudomonadati</taxon>
        <taxon>Bacteroidota</taxon>
        <taxon>Bacteroidia</taxon>
        <taxon>Bacteroidales</taxon>
        <taxon>Candidatus Cryptobacteroides</taxon>
    </lineage>
</organism>
<reference evidence="2" key="2">
    <citation type="journal article" date="2021" name="PeerJ">
        <title>Extensive microbial diversity within the chicken gut microbiome revealed by metagenomics and culture.</title>
        <authorList>
            <person name="Gilroy R."/>
            <person name="Ravi A."/>
            <person name="Getino M."/>
            <person name="Pursley I."/>
            <person name="Horton D.L."/>
            <person name="Alikhan N.F."/>
            <person name="Baker D."/>
            <person name="Gharbi K."/>
            <person name="Hall N."/>
            <person name="Watson M."/>
            <person name="Adriaenssens E.M."/>
            <person name="Foster-Nyarko E."/>
            <person name="Jarju S."/>
            <person name="Secka A."/>
            <person name="Antonio M."/>
            <person name="Oren A."/>
            <person name="Chaudhuri R.R."/>
            <person name="La Ragione R."/>
            <person name="Hildebrand F."/>
            <person name="Pallen M.J."/>
        </authorList>
    </citation>
    <scope>NUCLEOTIDE SEQUENCE</scope>
    <source>
        <strain evidence="2">20514</strain>
    </source>
</reference>
<dbReference type="Pfam" id="PF13590">
    <property type="entry name" value="DUF4136"/>
    <property type="match status" value="1"/>
</dbReference>
<dbReference type="Proteomes" id="UP000810252">
    <property type="component" value="Unassembled WGS sequence"/>
</dbReference>
<dbReference type="AlphaFoldDB" id="A0A9D9EKN5"/>
<reference evidence="2" key="1">
    <citation type="submission" date="2020-10" db="EMBL/GenBank/DDBJ databases">
        <authorList>
            <person name="Gilroy R."/>
        </authorList>
    </citation>
    <scope>NUCLEOTIDE SEQUENCE</scope>
    <source>
        <strain evidence="2">20514</strain>
    </source>
</reference>
<proteinExistence type="predicted"/>
<gene>
    <name evidence="2" type="ORF">IAC29_03390</name>
</gene>
<comment type="caution">
    <text evidence="2">The sequence shown here is derived from an EMBL/GenBank/DDBJ whole genome shotgun (WGS) entry which is preliminary data.</text>
</comment>
<evidence type="ECO:0000313" key="2">
    <source>
        <dbReference type="EMBL" id="MBO8448301.1"/>
    </source>
</evidence>